<dbReference type="PANTHER" id="PTHR35134">
    <property type="entry name" value="NUCLEOTIDASE YQFW-RELATED"/>
    <property type="match status" value="1"/>
</dbReference>
<dbReference type="KEGG" id="jeo:JMA_21560"/>
<gene>
    <name evidence="5" type="ORF">JMA_21560</name>
</gene>
<dbReference type="InterPro" id="IPR023214">
    <property type="entry name" value="HAD_sf"/>
</dbReference>
<dbReference type="Gene3D" id="3.40.50.1000">
    <property type="entry name" value="HAD superfamily/HAD-like"/>
    <property type="match status" value="1"/>
</dbReference>
<comment type="similarity">
    <text evidence="1 3">Belongs to the 5'(3')-deoxyribonucleotidase family.</text>
</comment>
<feature type="active site" description="Nucleophile" evidence="4">
    <location>
        <position position="6"/>
    </location>
</feature>
<dbReference type="EC" id="3.1.3.-" evidence="3"/>
<evidence type="ECO:0000256" key="1">
    <source>
        <dbReference type="ARBA" id="ARBA00009589"/>
    </source>
</evidence>
<dbReference type="InterPro" id="IPR036412">
    <property type="entry name" value="HAD-like_sf"/>
</dbReference>
<protein>
    <recommendedName>
        <fullName evidence="3">Nucleotidase</fullName>
        <ecNumber evidence="3">3.1.3.-</ecNumber>
    </recommendedName>
</protein>
<dbReference type="Pfam" id="PF06941">
    <property type="entry name" value="NT5C"/>
    <property type="match status" value="1"/>
</dbReference>
<evidence type="ECO:0000313" key="6">
    <source>
        <dbReference type="Proteomes" id="UP000031449"/>
    </source>
</evidence>
<keyword evidence="2 3" id="KW-0378">Hydrolase</keyword>
<dbReference type="EMBL" id="CP009416">
    <property type="protein sequence ID" value="AJD91473.1"/>
    <property type="molecule type" value="Genomic_DNA"/>
</dbReference>
<proteinExistence type="inferred from homology"/>
<name>A0A0B5ASE1_9BACL</name>
<keyword evidence="6" id="KW-1185">Reference proteome</keyword>
<dbReference type="InterPro" id="IPR009206">
    <property type="entry name" value="Nucleotidase_putative"/>
</dbReference>
<dbReference type="HOGENOM" id="CLU_118515_0_0_9"/>
<dbReference type="GO" id="GO:0009264">
    <property type="term" value="P:deoxyribonucleotide catabolic process"/>
    <property type="evidence" value="ECO:0007669"/>
    <property type="project" value="InterPro"/>
</dbReference>
<dbReference type="GO" id="GO:0008253">
    <property type="term" value="F:5'-nucleotidase activity"/>
    <property type="evidence" value="ECO:0007669"/>
    <property type="project" value="InterPro"/>
</dbReference>
<dbReference type="SUPFAM" id="SSF56784">
    <property type="entry name" value="HAD-like"/>
    <property type="match status" value="1"/>
</dbReference>
<dbReference type="PANTHER" id="PTHR35134:SF2">
    <property type="entry name" value="NUCLEOTIDASE YQFW-RELATED"/>
    <property type="match status" value="1"/>
</dbReference>
<feature type="active site" description="Proton donor" evidence="4">
    <location>
        <position position="8"/>
    </location>
</feature>
<reference evidence="5 6" key="1">
    <citation type="submission" date="2014-08" db="EMBL/GenBank/DDBJ databases">
        <title>Complete genome of a marine bacteria Jeotgalibacillus malaysiensis.</title>
        <authorList>
            <person name="Yaakop A.S."/>
            <person name="Chan K.-G."/>
            <person name="Goh K.M."/>
        </authorList>
    </citation>
    <scope>NUCLEOTIDE SEQUENCE [LARGE SCALE GENOMIC DNA]</scope>
    <source>
        <strain evidence="5 6">D5</strain>
    </source>
</reference>
<accession>A0A0B5ASE1</accession>
<evidence type="ECO:0000256" key="4">
    <source>
        <dbReference type="PIRSR" id="PIRSR610708-1"/>
    </source>
</evidence>
<evidence type="ECO:0000256" key="2">
    <source>
        <dbReference type="ARBA" id="ARBA00022801"/>
    </source>
</evidence>
<dbReference type="STRING" id="1508404.JMA_21560"/>
<dbReference type="OrthoDB" id="2471595at2"/>
<organism evidence="5 6">
    <name type="scientific">Jeotgalibacillus malaysiensis</name>
    <dbReference type="NCBI Taxonomy" id="1508404"/>
    <lineage>
        <taxon>Bacteria</taxon>
        <taxon>Bacillati</taxon>
        <taxon>Bacillota</taxon>
        <taxon>Bacilli</taxon>
        <taxon>Bacillales</taxon>
        <taxon>Caryophanaceae</taxon>
        <taxon>Jeotgalibacillus</taxon>
    </lineage>
</organism>
<dbReference type="BioCyc" id="JESP1508404:G14D9-11411-MONOMER"/>
<evidence type="ECO:0000256" key="3">
    <source>
        <dbReference type="PIRNR" id="PIRNR021362"/>
    </source>
</evidence>
<evidence type="ECO:0000313" key="5">
    <source>
        <dbReference type="EMBL" id="AJD91473.1"/>
    </source>
</evidence>
<dbReference type="InterPro" id="IPR052419">
    <property type="entry name" value="5_3-deoxyribonucleotidase-like"/>
</dbReference>
<dbReference type="Proteomes" id="UP000031449">
    <property type="component" value="Chromosome"/>
</dbReference>
<sequence length="192" mass="22149">MRLGIDIDGTVTCPASLIPHINRAFNSRLTLNDIKEYDLTKALPKINPKTFSEWFESSEAEIYEASPMNEDADTVLKTLQSSHELIYISARGTEHQHLTKEWFYRHDIHFDKIVLTGSHNKLSAVKDHRIDLFLEDKHDNAVDIHEDTGIPVLLFDAPYNRAPHPEGVIRISSWHEAKSYIQQFEKKLSSQR</sequence>
<dbReference type="AlphaFoldDB" id="A0A0B5ASE1"/>
<dbReference type="InterPro" id="IPR010708">
    <property type="entry name" value="5'(3')-deoxyribonucleotidase"/>
</dbReference>
<dbReference type="PIRSF" id="PIRSF021362">
    <property type="entry name" value="UCP021362_HAD"/>
    <property type="match status" value="1"/>
</dbReference>